<dbReference type="InterPro" id="IPR053952">
    <property type="entry name" value="K_trans_C"/>
</dbReference>
<dbReference type="GO" id="GO:0015293">
    <property type="term" value="F:symporter activity"/>
    <property type="evidence" value="ECO:0007669"/>
    <property type="project" value="UniProtKB-KW"/>
</dbReference>
<sequence length="722" mass="78706">MSASGVSTQPRPKAEAKSKPKTKTTRISRIVGAGRTGRDRRGGTRAAPGGRGIPLTVGTALVALGIVYGDLLTSPVYTLPAVLAGQGGLAAVTTDFVVGVLSLVFWTLMLIATLKYVLIALRADNKGEGGILALYVLVRRHWKWLIAPAMIGAAAFLADGVFTPAVSITSAMEGLRTIPALAWLDTHTVMVMSLVVIVLLFLLQHNGTTSIGRLFGPVMLLWCLFIAAAGLPHAMRHPELFLGALNPWNGISFLLSSQNHAGFAVLGSVFLCVTGAEALYSDIGHAGIKPIYATFPIVVVCLLVCYTGESAWILDHAGDPSFAGNVSPFFQMMPEQLRGFAVVFAVAAGVIASQALITGAFTMVKEATSVNWMPHLKVLYPSVTKGQLYIPAVNWTLCGLTIIAVLTFKDSHHMEGAYGLALSVAMVTTSIQLAAYILRVWPGLHDWQRRLGAAGMLVGFGALDTAFMVSCLMKFLNGGWFSVMVCVAVLAVMISWEEGTRVERKARRRVKIAGFEDELIRLSTDDDVPLTAGNLVFLTPDMTTDRVDSDIPRSIFAGNPKRAYAYWVVTVLISDHPYGEEWSAQSYAQGHLIRVRIRLGYKEPQRVRPMLRVIMRELLRTGELPPQRNAYPGWNGETADIAATRYVFIKKSLVPESDIKDLERFAIRLKYAIRSVAGNPLAWYGLAFDRPIVEIVPLRTKEYPESKVKRVRFRGQVIPGRG</sequence>
<feature type="transmembrane region" description="Helical" evidence="11">
    <location>
        <begin position="261"/>
        <end position="280"/>
    </location>
</feature>
<dbReference type="OrthoDB" id="9805577at2"/>
<evidence type="ECO:0000256" key="2">
    <source>
        <dbReference type="ARBA" id="ARBA00022448"/>
    </source>
</evidence>
<evidence type="ECO:0000256" key="10">
    <source>
        <dbReference type="SAM" id="MobiDB-lite"/>
    </source>
</evidence>
<accession>A0A2N5JCJ9</accession>
<gene>
    <name evidence="14" type="ORF">Uis1B_0233</name>
</gene>
<evidence type="ECO:0000256" key="3">
    <source>
        <dbReference type="ARBA" id="ARBA00022538"/>
    </source>
</evidence>
<feature type="transmembrane region" description="Helical" evidence="11">
    <location>
        <begin position="292"/>
        <end position="314"/>
    </location>
</feature>
<feature type="transmembrane region" description="Helical" evidence="11">
    <location>
        <begin position="96"/>
        <end position="121"/>
    </location>
</feature>
<feature type="transmembrane region" description="Helical" evidence="11">
    <location>
        <begin position="453"/>
        <end position="475"/>
    </location>
</feature>
<evidence type="ECO:0000256" key="4">
    <source>
        <dbReference type="ARBA" id="ARBA00022692"/>
    </source>
</evidence>
<dbReference type="Proteomes" id="UP000235050">
    <property type="component" value="Unassembled WGS sequence"/>
</dbReference>
<reference evidence="14 15" key="1">
    <citation type="submission" date="2017-07" db="EMBL/GenBank/DDBJ databases">
        <title>Bifidobacterium novel species.</title>
        <authorList>
            <person name="Lugli G.A."/>
            <person name="Milani C."/>
            <person name="Duranti S."/>
            <person name="Mangifesta M."/>
        </authorList>
    </citation>
    <scope>NUCLEOTIDE SEQUENCE [LARGE SCALE GENOMIC DNA]</scope>
    <source>
        <strain evidence="15">Uis1B</strain>
    </source>
</reference>
<keyword evidence="6" id="KW-0630">Potassium</keyword>
<keyword evidence="5" id="KW-0769">Symport</keyword>
<keyword evidence="4 11" id="KW-0812">Transmembrane</keyword>
<keyword evidence="9 11" id="KW-0472">Membrane</keyword>
<feature type="transmembrane region" description="Helical" evidence="11">
    <location>
        <begin position="214"/>
        <end position="235"/>
    </location>
</feature>
<evidence type="ECO:0000256" key="7">
    <source>
        <dbReference type="ARBA" id="ARBA00022989"/>
    </source>
</evidence>
<evidence type="ECO:0000256" key="5">
    <source>
        <dbReference type="ARBA" id="ARBA00022847"/>
    </source>
</evidence>
<keyword evidence="8" id="KW-0406">Ion transport</keyword>
<organism evidence="14 15">
    <name type="scientific">Bifidobacterium margollesii</name>
    <dbReference type="NCBI Taxonomy" id="2020964"/>
    <lineage>
        <taxon>Bacteria</taxon>
        <taxon>Bacillati</taxon>
        <taxon>Actinomycetota</taxon>
        <taxon>Actinomycetes</taxon>
        <taxon>Bifidobacteriales</taxon>
        <taxon>Bifidobacteriaceae</taxon>
        <taxon>Bifidobacterium</taxon>
    </lineage>
</organism>
<dbReference type="InterPro" id="IPR003855">
    <property type="entry name" value="K+_transporter"/>
</dbReference>
<evidence type="ECO:0000256" key="11">
    <source>
        <dbReference type="SAM" id="Phobius"/>
    </source>
</evidence>
<dbReference type="Pfam" id="PF22776">
    <property type="entry name" value="K_trans_C"/>
    <property type="match status" value="1"/>
</dbReference>
<evidence type="ECO:0000313" key="15">
    <source>
        <dbReference type="Proteomes" id="UP000235050"/>
    </source>
</evidence>
<feature type="transmembrane region" description="Helical" evidence="11">
    <location>
        <begin position="182"/>
        <end position="202"/>
    </location>
</feature>
<dbReference type="EMBL" id="NMWU01000003">
    <property type="protein sequence ID" value="PLS31930.1"/>
    <property type="molecule type" value="Genomic_DNA"/>
</dbReference>
<evidence type="ECO:0000256" key="6">
    <source>
        <dbReference type="ARBA" id="ARBA00022958"/>
    </source>
</evidence>
<keyword evidence="7 11" id="KW-1133">Transmembrane helix</keyword>
<dbReference type="InterPro" id="IPR053951">
    <property type="entry name" value="K_trans_N"/>
</dbReference>
<dbReference type="AlphaFoldDB" id="A0A2N5JCJ9"/>
<feature type="transmembrane region" description="Helical" evidence="11">
    <location>
        <begin position="481"/>
        <end position="499"/>
    </location>
</feature>
<keyword evidence="15" id="KW-1185">Reference proteome</keyword>
<keyword evidence="3" id="KW-0633">Potassium transport</keyword>
<feature type="domain" description="K+ potassium transporter C-terminal" evidence="13">
    <location>
        <begin position="533"/>
        <end position="693"/>
    </location>
</feature>
<feature type="compositionally biased region" description="Polar residues" evidence="10">
    <location>
        <begin position="1"/>
        <end position="10"/>
    </location>
</feature>
<feature type="transmembrane region" description="Helical" evidence="11">
    <location>
        <begin position="388"/>
        <end position="408"/>
    </location>
</feature>
<feature type="transmembrane region" description="Helical" evidence="11">
    <location>
        <begin position="340"/>
        <end position="364"/>
    </location>
</feature>
<evidence type="ECO:0000313" key="14">
    <source>
        <dbReference type="EMBL" id="PLS31930.1"/>
    </source>
</evidence>
<feature type="region of interest" description="Disordered" evidence="10">
    <location>
        <begin position="1"/>
        <end position="50"/>
    </location>
</feature>
<protein>
    <submittedName>
        <fullName evidence="14">Potassium transporter Kup</fullName>
    </submittedName>
</protein>
<evidence type="ECO:0000256" key="9">
    <source>
        <dbReference type="ARBA" id="ARBA00023136"/>
    </source>
</evidence>
<feature type="transmembrane region" description="Helical" evidence="11">
    <location>
        <begin position="142"/>
        <end position="162"/>
    </location>
</feature>
<comment type="subcellular location">
    <subcellularLocation>
        <location evidence="1">Membrane</location>
        <topology evidence="1">Multi-pass membrane protein</topology>
    </subcellularLocation>
</comment>
<dbReference type="PANTHER" id="PTHR30540:SF83">
    <property type="entry name" value="K+ POTASSIUM TRANSPORTER"/>
    <property type="match status" value="1"/>
</dbReference>
<dbReference type="GO" id="GO:0015079">
    <property type="term" value="F:potassium ion transmembrane transporter activity"/>
    <property type="evidence" value="ECO:0007669"/>
    <property type="project" value="InterPro"/>
</dbReference>
<keyword evidence="2" id="KW-0813">Transport</keyword>
<feature type="transmembrane region" description="Helical" evidence="11">
    <location>
        <begin position="420"/>
        <end position="441"/>
    </location>
</feature>
<feature type="transmembrane region" description="Helical" evidence="11">
    <location>
        <begin position="55"/>
        <end position="76"/>
    </location>
</feature>
<comment type="caution">
    <text evidence="14">The sequence shown here is derived from an EMBL/GenBank/DDBJ whole genome shotgun (WGS) entry which is preliminary data.</text>
</comment>
<dbReference type="Pfam" id="PF02705">
    <property type="entry name" value="K_trans"/>
    <property type="match status" value="1"/>
</dbReference>
<feature type="domain" description="K+ potassium transporter integral membrane" evidence="12">
    <location>
        <begin position="60"/>
        <end position="509"/>
    </location>
</feature>
<name>A0A2N5JCJ9_9BIFI</name>
<dbReference type="GO" id="GO:0016020">
    <property type="term" value="C:membrane"/>
    <property type="evidence" value="ECO:0007669"/>
    <property type="project" value="UniProtKB-SubCell"/>
</dbReference>
<evidence type="ECO:0000256" key="1">
    <source>
        <dbReference type="ARBA" id="ARBA00004141"/>
    </source>
</evidence>
<dbReference type="PANTHER" id="PTHR30540">
    <property type="entry name" value="OSMOTIC STRESS POTASSIUM TRANSPORTER"/>
    <property type="match status" value="1"/>
</dbReference>
<proteinExistence type="predicted"/>
<evidence type="ECO:0000259" key="13">
    <source>
        <dbReference type="Pfam" id="PF22776"/>
    </source>
</evidence>
<evidence type="ECO:0000259" key="12">
    <source>
        <dbReference type="Pfam" id="PF02705"/>
    </source>
</evidence>
<evidence type="ECO:0000256" key="8">
    <source>
        <dbReference type="ARBA" id="ARBA00023065"/>
    </source>
</evidence>
<dbReference type="RefSeq" id="WP_101614754.1">
    <property type="nucleotide sequence ID" value="NZ_NMWU01000003.1"/>
</dbReference>